<accession>Q133R1</accession>
<evidence type="ECO:0000313" key="3">
    <source>
        <dbReference type="Proteomes" id="UP000001818"/>
    </source>
</evidence>
<proteinExistence type="predicted"/>
<dbReference type="STRING" id="316057.RPD_3455"/>
<dbReference type="KEGG" id="rpd:RPD_3455"/>
<sequence>MSNNNAAITRALFDGQKRDARCESELVENSAMDSQYRAKTFGAVDALRDQLRCGYRRCRSGRCRSEERGADWPAPRPAQRN</sequence>
<protein>
    <submittedName>
        <fullName evidence="2">Uncharacterized protein</fullName>
    </submittedName>
</protein>
<dbReference type="Proteomes" id="UP000001818">
    <property type="component" value="Chromosome"/>
</dbReference>
<name>Q133R1_RHOPS</name>
<dbReference type="EMBL" id="CP000283">
    <property type="protein sequence ID" value="ABE40678.1"/>
    <property type="molecule type" value="Genomic_DNA"/>
</dbReference>
<organism evidence="2 3">
    <name type="scientific">Rhodopseudomonas palustris (strain BisB5)</name>
    <dbReference type="NCBI Taxonomy" id="316057"/>
    <lineage>
        <taxon>Bacteria</taxon>
        <taxon>Pseudomonadati</taxon>
        <taxon>Pseudomonadota</taxon>
        <taxon>Alphaproteobacteria</taxon>
        <taxon>Hyphomicrobiales</taxon>
        <taxon>Nitrobacteraceae</taxon>
        <taxon>Rhodopseudomonas</taxon>
    </lineage>
</organism>
<gene>
    <name evidence="2" type="ordered locus">RPD_3455</name>
</gene>
<evidence type="ECO:0000313" key="2">
    <source>
        <dbReference type="EMBL" id="ABE40678.1"/>
    </source>
</evidence>
<feature type="region of interest" description="Disordered" evidence="1">
    <location>
        <begin position="62"/>
        <end position="81"/>
    </location>
</feature>
<dbReference type="AlphaFoldDB" id="Q133R1"/>
<reference evidence="2 3" key="1">
    <citation type="submission" date="2006-03" db="EMBL/GenBank/DDBJ databases">
        <title>Complete sequence of Rhodopseudomonas palustris BisB5.</title>
        <authorList>
            <consortium name="US DOE Joint Genome Institute"/>
            <person name="Copeland A."/>
            <person name="Lucas S."/>
            <person name="Lapidus A."/>
            <person name="Barry K."/>
            <person name="Detter J.C."/>
            <person name="Glavina del Rio T."/>
            <person name="Hammon N."/>
            <person name="Israni S."/>
            <person name="Dalin E."/>
            <person name="Tice H."/>
            <person name="Pitluck S."/>
            <person name="Chain P."/>
            <person name="Malfatti S."/>
            <person name="Shin M."/>
            <person name="Vergez L."/>
            <person name="Schmutz J."/>
            <person name="Larimer F."/>
            <person name="Land M."/>
            <person name="Hauser L."/>
            <person name="Pelletier D.A."/>
            <person name="Kyrpides N."/>
            <person name="Lykidis A."/>
            <person name="Oda Y."/>
            <person name="Harwood C.S."/>
            <person name="Richardson P."/>
        </authorList>
    </citation>
    <scope>NUCLEOTIDE SEQUENCE [LARGE SCALE GENOMIC DNA]</scope>
    <source>
        <strain evidence="2 3">BisB5</strain>
    </source>
</reference>
<dbReference type="HOGENOM" id="CLU_2571609_0_0_5"/>
<evidence type="ECO:0000256" key="1">
    <source>
        <dbReference type="SAM" id="MobiDB-lite"/>
    </source>
</evidence>